<dbReference type="EMBL" id="QVEQ01000002">
    <property type="protein sequence ID" value="RGB72528.1"/>
    <property type="molecule type" value="Genomic_DNA"/>
</dbReference>
<evidence type="ECO:0000256" key="2">
    <source>
        <dbReference type="SAM" id="Phobius"/>
    </source>
</evidence>
<dbReference type="InterPro" id="IPR023353">
    <property type="entry name" value="LemA-like_dom_sf"/>
</dbReference>
<comment type="caution">
    <text evidence="3">The sequence shown here is derived from an EMBL/GenBank/DDBJ whole genome shotgun (WGS) entry which is preliminary data.</text>
</comment>
<evidence type="ECO:0000313" key="3">
    <source>
        <dbReference type="EMBL" id="RGB72528.1"/>
    </source>
</evidence>
<organism evidence="3 4">
    <name type="scientific">Faecalibacterium prausnitzii</name>
    <dbReference type="NCBI Taxonomy" id="853"/>
    <lineage>
        <taxon>Bacteria</taxon>
        <taxon>Bacillati</taxon>
        <taxon>Bacillota</taxon>
        <taxon>Clostridia</taxon>
        <taxon>Eubacteriales</taxon>
        <taxon>Oscillospiraceae</taxon>
        <taxon>Faecalibacterium</taxon>
    </lineage>
</organism>
<proteinExistence type="predicted"/>
<feature type="transmembrane region" description="Helical" evidence="2">
    <location>
        <begin position="59"/>
        <end position="77"/>
    </location>
</feature>
<dbReference type="SUPFAM" id="SSF140478">
    <property type="entry name" value="LemA-like"/>
    <property type="match status" value="1"/>
</dbReference>
<keyword evidence="2" id="KW-1133">Transmembrane helix</keyword>
<evidence type="ECO:0000256" key="1">
    <source>
        <dbReference type="SAM" id="MobiDB-lite"/>
    </source>
</evidence>
<keyword evidence="2" id="KW-0812">Transmembrane</keyword>
<accession>A0A3E2TC81</accession>
<name>A0A3E2TC81_9FIRM</name>
<dbReference type="Gene3D" id="1.20.1440.20">
    <property type="entry name" value="LemA-like domain"/>
    <property type="match status" value="1"/>
</dbReference>
<evidence type="ECO:0000313" key="4">
    <source>
        <dbReference type="Proteomes" id="UP000261140"/>
    </source>
</evidence>
<dbReference type="RefSeq" id="WP_117504540.1">
    <property type="nucleotide sequence ID" value="NZ_QVEQ01000002.1"/>
</dbReference>
<gene>
    <name evidence="3" type="ORF">DWZ89_02945</name>
</gene>
<dbReference type="Proteomes" id="UP000261140">
    <property type="component" value="Unassembled WGS sequence"/>
</dbReference>
<sequence length="253" mass="26973">MANADFSREQNQTPGGFDSGSYREAKRPDTEAVRLTPLQQKLAGLEKALPAALAKQGTALVLSVVVMLAALVGFGGAKVRGKYNEARQWFTTGVSTDNGYALNEELTTRANTAANIITTGANTLGVDSAEMQAAQAALDDFSACLEAVQNGSKKQSLTSLPYYQGSAMHALYQANEALGTVIDQLYAKMQEQAADPMKMGAVQGQYGQFNSADTIIGNLQYNDAVYEYQNDVGGFPASMLGRLFGVQEVEPFA</sequence>
<protein>
    <submittedName>
        <fullName evidence="3">LemA</fullName>
    </submittedName>
</protein>
<dbReference type="AlphaFoldDB" id="A0A3E2TC81"/>
<feature type="region of interest" description="Disordered" evidence="1">
    <location>
        <begin position="1"/>
        <end position="29"/>
    </location>
</feature>
<reference evidence="3 4" key="1">
    <citation type="submission" date="2018-08" db="EMBL/GenBank/DDBJ databases">
        <title>A genome reference for cultivated species of the human gut microbiota.</title>
        <authorList>
            <person name="Zou Y."/>
            <person name="Xue W."/>
            <person name="Luo G."/>
        </authorList>
    </citation>
    <scope>NUCLEOTIDE SEQUENCE [LARGE SCALE GENOMIC DNA]</scope>
    <source>
        <strain evidence="3 4">AF36-11AT</strain>
    </source>
</reference>
<keyword evidence="2" id="KW-0472">Membrane</keyword>